<dbReference type="Gene3D" id="2.60.40.10">
    <property type="entry name" value="Immunoglobulins"/>
    <property type="match status" value="3"/>
</dbReference>
<dbReference type="SUPFAM" id="SSF48726">
    <property type="entry name" value="Immunoglobulin"/>
    <property type="match status" value="1"/>
</dbReference>
<evidence type="ECO:0000313" key="2">
    <source>
        <dbReference type="EMBL" id="SEB64334.1"/>
    </source>
</evidence>
<evidence type="ECO:0000256" key="1">
    <source>
        <dbReference type="SAM" id="SignalP"/>
    </source>
</evidence>
<name>A0A1H4L0N8_9FLAO</name>
<evidence type="ECO:0000313" key="3">
    <source>
        <dbReference type="Proteomes" id="UP000183038"/>
    </source>
</evidence>
<accession>A0A1H4L0N8</accession>
<gene>
    <name evidence="2" type="ORF">SAMN05192540_1153</name>
</gene>
<dbReference type="InterPro" id="IPR036179">
    <property type="entry name" value="Ig-like_dom_sf"/>
</dbReference>
<dbReference type="EMBL" id="FNTB01000001">
    <property type="protein sequence ID" value="SEB64334.1"/>
    <property type="molecule type" value="Genomic_DNA"/>
</dbReference>
<reference evidence="2 3" key="1">
    <citation type="submission" date="2016-10" db="EMBL/GenBank/DDBJ databases">
        <authorList>
            <person name="de Groot N.N."/>
        </authorList>
    </citation>
    <scope>NUCLEOTIDE SEQUENCE [LARGE SCALE GENOMIC DNA]</scope>
    <source>
        <strain evidence="2 3">MAR_2009_71</strain>
    </source>
</reference>
<proteinExistence type="predicted"/>
<protein>
    <submittedName>
        <fullName evidence="2">C-terminal domain of CHU protein family protein</fullName>
    </submittedName>
</protein>
<sequence length="748" mass="79949">MKTLTKITFFTAFCMLFSAYQLSAQAIVLNAPEPADNPNLSGSTPWTAVCAGNSGFNEYFVNITWIGTANAGNEFILELSDATGSFANAQTLQTISDKNTVKDFDTSFAIPTDTRGEGYKMRVRSTDPEKIGNESPAYNMYYMDVTSNLNISEQGNGVPPGTVCSTGPITLQVDNISNPETYQYIWFKSGTELTGETGHTLNVTQSGMYNVYIDYGPRCTGSGNTDSNIVDVTIGGSGTGIAVTAPSKTALCSTDSETLTIDQTDASWSYQWFKNDVAILGATATSYTVDASAAGFEGDYAIEISGTGICNERSSAITITNADVYTVDVENEINMVLLPTQSQTLSVSTTANTPSYKWFRNGIEIAGETNSTITISQDGEYYAEVTQTGGSCSVSSKNSDVTTVVSPASFEMTINYTDAYTSCESTSTILGVEQINAVATDGTKTDVTSALVDGFTYQWTKDGTAVSGATSSTISLASNAENGTYDLNASVDSFTVDSNSLTVQLLTSETISIASSGTVFCSGGETITLSTSSDLGSSSFEWQLDGASVNTTDTSLTVTTPGSYRLAVNRDGCALLSNEIVISPLDENLITLDPGTEIVMPEGTTKLVTASGGTAYRWLDANAVEIGNADSITFTEAGSYTLIASIDNCEIIRQVEVSYLDTFKVPNVITVNGDGINDQWVIPNSYSNKADVNIIIYNEQGQEIVNEFDYKNNWPQSTTAFTKQNMVFYYKIRNASEVLKQGTITVIR</sequence>
<organism evidence="2 3">
    <name type="scientific">Maribacter dokdonensis</name>
    <dbReference type="NCBI Taxonomy" id="320912"/>
    <lineage>
        <taxon>Bacteria</taxon>
        <taxon>Pseudomonadati</taxon>
        <taxon>Bacteroidota</taxon>
        <taxon>Flavobacteriia</taxon>
        <taxon>Flavobacteriales</taxon>
        <taxon>Flavobacteriaceae</taxon>
        <taxon>Maribacter</taxon>
    </lineage>
</organism>
<dbReference type="RefSeq" id="WP_083365588.1">
    <property type="nucleotide sequence ID" value="NZ_FNTB01000001.1"/>
</dbReference>
<dbReference type="Proteomes" id="UP000183038">
    <property type="component" value="Unassembled WGS sequence"/>
</dbReference>
<dbReference type="InterPro" id="IPR013783">
    <property type="entry name" value="Ig-like_fold"/>
</dbReference>
<dbReference type="Pfam" id="PF13585">
    <property type="entry name" value="CHU_C"/>
    <property type="match status" value="1"/>
</dbReference>
<keyword evidence="1" id="KW-0732">Signal</keyword>
<feature type="signal peptide" evidence="1">
    <location>
        <begin position="1"/>
        <end position="26"/>
    </location>
</feature>
<feature type="chain" id="PRO_5010231008" evidence="1">
    <location>
        <begin position="27"/>
        <end position="748"/>
    </location>
</feature>
<dbReference type="AlphaFoldDB" id="A0A1H4L0N8"/>